<dbReference type="InterPro" id="IPR038438">
    <property type="entry name" value="PepN_Ig-like_sf"/>
</dbReference>
<keyword evidence="1 7" id="KW-0031">Aminopeptidase</keyword>
<evidence type="ECO:0000259" key="6">
    <source>
        <dbReference type="Pfam" id="PF17900"/>
    </source>
</evidence>
<protein>
    <submittedName>
        <fullName evidence="7">Membrane alanine aminopeptidase</fullName>
        <ecNumber evidence="7">3.4.11.2</ecNumber>
    </submittedName>
</protein>
<feature type="domain" description="Peptidase M1 alanyl aminopeptidase Ig-like fold" evidence="4">
    <location>
        <begin position="566"/>
        <end position="651"/>
    </location>
</feature>
<evidence type="ECO:0000259" key="3">
    <source>
        <dbReference type="Pfam" id="PF01433"/>
    </source>
</evidence>
<dbReference type="EMBL" id="AE008384">
    <property type="protein sequence ID" value="AAM29975.1"/>
    <property type="molecule type" value="Genomic_DNA"/>
</dbReference>
<dbReference type="KEGG" id="mma:MM_0279"/>
<evidence type="ECO:0000256" key="1">
    <source>
        <dbReference type="ARBA" id="ARBA00022438"/>
    </source>
</evidence>
<dbReference type="Proteomes" id="UP000000595">
    <property type="component" value="Chromosome"/>
</dbReference>
<feature type="compositionally biased region" description="Basic and acidic residues" evidence="2">
    <location>
        <begin position="299"/>
        <end position="313"/>
    </location>
</feature>
<dbReference type="SUPFAM" id="SSF63737">
    <property type="entry name" value="Leukotriene A4 hydrolase N-terminal domain"/>
    <property type="match status" value="1"/>
</dbReference>
<dbReference type="Pfam" id="PF01433">
    <property type="entry name" value="Peptidase_M1"/>
    <property type="match status" value="1"/>
</dbReference>
<dbReference type="GO" id="GO:0008237">
    <property type="term" value="F:metallopeptidase activity"/>
    <property type="evidence" value="ECO:0007669"/>
    <property type="project" value="InterPro"/>
</dbReference>
<dbReference type="PATRIC" id="fig|192952.21.peg.343"/>
<feature type="domain" description="Aminopeptidase N-like N-terminal" evidence="6">
    <location>
        <begin position="22"/>
        <end position="198"/>
    </location>
</feature>
<dbReference type="RefSeq" id="WP_011032233.1">
    <property type="nucleotide sequence ID" value="NC_003901.1"/>
</dbReference>
<feature type="compositionally biased region" description="Gly residues" evidence="2">
    <location>
        <begin position="326"/>
        <end position="338"/>
    </location>
</feature>
<dbReference type="EC" id="3.4.11.2" evidence="7"/>
<name>Q8Q058_METMA</name>
<feature type="domain" description="Peptidase M1 membrane alanine aminopeptidase" evidence="3">
    <location>
        <begin position="361"/>
        <end position="559"/>
    </location>
</feature>
<dbReference type="InterPro" id="IPR037144">
    <property type="entry name" value="Peptidase_M1_pepN_C_sf"/>
</dbReference>
<dbReference type="Gene3D" id="2.60.40.1840">
    <property type="match status" value="1"/>
</dbReference>
<reference evidence="7 8" key="1">
    <citation type="journal article" date="2002" name="J. Mol. Microbiol. Biotechnol.">
        <title>The genome of Methanosarcina mazei: evidence for lateral gene transfer between Bacteria and Archaea.</title>
        <authorList>
            <person name="Deppenmeier U."/>
            <person name="Johann A."/>
            <person name="Hartsch T."/>
            <person name="Merkl R."/>
            <person name="Schmitz R.A."/>
            <person name="Martinez-Arias R."/>
            <person name="Henne A."/>
            <person name="Wiezer A."/>
            <person name="Baumer S."/>
            <person name="Jacobi C."/>
            <person name="Bruggemann H."/>
            <person name="Lienard T."/>
            <person name="Christmann A."/>
            <person name="Bomeke M."/>
            <person name="Steckel S."/>
            <person name="Bhattacharyya A."/>
            <person name="Lykidis A."/>
            <person name="Overbeek R."/>
            <person name="Klenk H.P."/>
            <person name="Gunsalus R.P."/>
            <person name="Fritz H.J."/>
            <person name="Gottschalk G."/>
        </authorList>
    </citation>
    <scope>NUCLEOTIDE SEQUENCE [LARGE SCALE GENOMIC DNA]</scope>
    <source>
        <strain evidence="8">ATCC BAA-159 / DSM 3647 / Goe1 / Go1 / JCM 11833 / OCM 88</strain>
    </source>
</reference>
<dbReference type="GO" id="GO:0008270">
    <property type="term" value="F:zinc ion binding"/>
    <property type="evidence" value="ECO:0007669"/>
    <property type="project" value="InterPro"/>
</dbReference>
<evidence type="ECO:0000313" key="7">
    <source>
        <dbReference type="EMBL" id="AAM29975.1"/>
    </source>
</evidence>
<dbReference type="Gene3D" id="1.10.390.10">
    <property type="entry name" value="Neutral Protease Domain 2"/>
    <property type="match status" value="1"/>
</dbReference>
<dbReference type="InterPro" id="IPR035414">
    <property type="entry name" value="Peptidase_M1_pepN_Ig-like"/>
</dbReference>
<dbReference type="GO" id="GO:0016285">
    <property type="term" value="F:alanyl aminopeptidase activity"/>
    <property type="evidence" value="ECO:0007669"/>
    <property type="project" value="UniProtKB-EC"/>
</dbReference>
<accession>Q8Q058</accession>
<dbReference type="InterPro" id="IPR042097">
    <property type="entry name" value="Aminopeptidase_N-like_N_sf"/>
</dbReference>
<feature type="region of interest" description="Disordered" evidence="2">
    <location>
        <begin position="282"/>
        <end position="339"/>
    </location>
</feature>
<dbReference type="SUPFAM" id="SSF55486">
    <property type="entry name" value="Metalloproteases ('zincins'), catalytic domain"/>
    <property type="match status" value="1"/>
</dbReference>
<keyword evidence="7" id="KW-0378">Hydrolase</keyword>
<dbReference type="Pfam" id="PF11940">
    <property type="entry name" value="DUF3458"/>
    <property type="match status" value="1"/>
</dbReference>
<dbReference type="GeneID" id="1478621"/>
<evidence type="ECO:0000259" key="5">
    <source>
        <dbReference type="Pfam" id="PF17432"/>
    </source>
</evidence>
<dbReference type="InterPro" id="IPR024601">
    <property type="entry name" value="Peptidase_M1_pepN_C"/>
</dbReference>
<feature type="domain" description="Peptidase M1 alanyl aminopeptidase C-terminal" evidence="5">
    <location>
        <begin position="656"/>
        <end position="959"/>
    </location>
</feature>
<dbReference type="AlphaFoldDB" id="Q8Q058"/>
<organism evidence="7 8">
    <name type="scientific">Methanosarcina mazei (strain ATCC BAA-159 / DSM 3647 / Goe1 / Go1 / JCM 11833 / OCM 88)</name>
    <name type="common">Methanosarcina frisia</name>
    <dbReference type="NCBI Taxonomy" id="192952"/>
    <lineage>
        <taxon>Archaea</taxon>
        <taxon>Methanobacteriati</taxon>
        <taxon>Methanobacteriota</taxon>
        <taxon>Stenosarchaea group</taxon>
        <taxon>Methanomicrobia</taxon>
        <taxon>Methanosarcinales</taxon>
        <taxon>Methanosarcinaceae</taxon>
        <taxon>Methanosarcina</taxon>
    </lineage>
</organism>
<dbReference type="InterPro" id="IPR014782">
    <property type="entry name" value="Peptidase_M1_dom"/>
</dbReference>
<dbReference type="HOGENOM" id="CLU_004958_0_0_2"/>
<dbReference type="InterPro" id="IPR027268">
    <property type="entry name" value="Peptidase_M4/M1_CTD_sf"/>
</dbReference>
<keyword evidence="1 7" id="KW-0645">Protease</keyword>
<dbReference type="Pfam" id="PF17900">
    <property type="entry name" value="Peptidase_M1_N"/>
    <property type="match status" value="1"/>
</dbReference>
<evidence type="ECO:0000259" key="4">
    <source>
        <dbReference type="Pfam" id="PF11940"/>
    </source>
</evidence>
<dbReference type="Gene3D" id="2.60.40.1730">
    <property type="entry name" value="tricorn interacting facor f3 domain"/>
    <property type="match status" value="1"/>
</dbReference>
<sequence>MNNRLYKYYPEDFGELKVDVLHMDLTFDIYDDRTNVKSILRVRTKDEPIEKLELNCKDLEIRAVSCFQSEVSYRYRKDDAILEISFRDLIPPNTEIAVITDTVCRPTKNILEGLYYDETPAGAPPQQITQCQQWGFQRIVPCIDDMTAKCTYRTTIIADSRYTNLITNGDVAVERHTVKPGRDKIVYDNSVTPMATYLFFLGVGTYAIFKREFEYPDGSTFMLELLVPPDSDARAAEKALDVLHDCVMWVYVFTGPEQYDEDRLAIRQLMWDLVRRREKLKIEAKPRPGQGEDNLGGEGKGERAGEGQGERAGEGQGQGKRAVEGQGQGKRAGEGQGQGEELRKIRYELARLDRNIIPGYRYTGTVYREIGMQNSDFGGMENVGNTTITTNRIMPFPQITDPAFEYMIRVKVHEYYHNQNGSEVTGRSPFEIWLNEAVTVHIEEQYHAFLFGEDYQRLQRVLDLLAPASGTFALDSGAASMPIIPDGFNDPNDLITSVTYVKSPEYVRMVESLTGKDTFVRGLDRYFKKFQHSNASTQDWIEAMEEESGVALKEISETWLRQTKFPVVEVSAEYDKLTGKFTFFLKQHFPAGGKPWEFPFRAALVDESGKDIVEVLERVSGETAEILIENVGMPSFLSLNRGYSFYGKLVYRASQEELLMQVRKDSDIVGRFTAFYTFVDREKLRLLRVPGSAPSEDFIELYYRLLNDRQLLERAGGQFLTIFESVEDEEFAHHYQALYDVKQKLLKAVAGKYRSSLISAYNFFENASAPRDGSLEETARVIKSRQAKNICLGVLATLDAPDIHALIKQQFETATCATDRLSAFAAYLNSSAPDKIEVLRAFEAESKKNLIAWEAFLSVIGSNSSVDAVELVREMERSDAFRIEQTNDQRALYGSFARNRKKSLETEEGRALFAEVLRKLAPVNEYTTVNLLNAFANIDQMEIKYHTPLVKILADLLAELDPQKYPSVYNRIRKLLLGAPAAVEAYGIVHGKIPALQT</sequence>
<dbReference type="PANTHER" id="PTHR46322:SF1">
    <property type="entry name" value="PUROMYCIN-SENSITIVE AMINOPEPTIDASE"/>
    <property type="match status" value="1"/>
</dbReference>
<evidence type="ECO:0000313" key="8">
    <source>
        <dbReference type="Proteomes" id="UP000000595"/>
    </source>
</evidence>
<dbReference type="eggNOG" id="arCOG02969">
    <property type="taxonomic scope" value="Archaea"/>
</dbReference>
<proteinExistence type="predicted"/>
<dbReference type="PANTHER" id="PTHR46322">
    <property type="entry name" value="PUROMYCIN-SENSITIVE AMINOPEPTIDASE"/>
    <property type="match status" value="1"/>
</dbReference>
<evidence type="ECO:0000256" key="2">
    <source>
        <dbReference type="SAM" id="MobiDB-lite"/>
    </source>
</evidence>
<dbReference type="Gene3D" id="1.25.50.10">
    <property type="entry name" value="Peptidase M1, alanyl aminopeptidase, C-terminal domain"/>
    <property type="match status" value="1"/>
</dbReference>
<dbReference type="InterPro" id="IPR012779">
    <property type="entry name" value="Peptidase_M1_pepN"/>
</dbReference>
<dbReference type="InterPro" id="IPR045357">
    <property type="entry name" value="Aminopeptidase_N-like_N"/>
</dbReference>
<dbReference type="Pfam" id="PF17432">
    <property type="entry name" value="DUF3458_C"/>
    <property type="match status" value="1"/>
</dbReference>
<gene>
    <name evidence="7" type="ordered locus">MM_0279</name>
</gene>